<proteinExistence type="predicted"/>
<protein>
    <submittedName>
        <fullName evidence="2">Nickel uptake substrate-specific transmembrane region</fullName>
    </submittedName>
</protein>
<organism evidence="2 3">
    <name type="scientific">Novipirellula artificiosorum</name>
    <dbReference type="NCBI Taxonomy" id="2528016"/>
    <lineage>
        <taxon>Bacteria</taxon>
        <taxon>Pseudomonadati</taxon>
        <taxon>Planctomycetota</taxon>
        <taxon>Planctomycetia</taxon>
        <taxon>Pirellulales</taxon>
        <taxon>Pirellulaceae</taxon>
        <taxon>Novipirellula</taxon>
    </lineage>
</organism>
<keyword evidence="2" id="KW-0812">Transmembrane</keyword>
<gene>
    <name evidence="2" type="ORF">Poly41_45170</name>
</gene>
<sequence precursor="true">MRHFFKAIPNVAALLLLTTQASAHDTWVNTNTAVVRTGDVIHADLRLGNLGNNHRDFKLSGIVDPAWVTFDVVGPDGTVTSLKDRMSSTARDEKQGYWTTTFVPKSPGVYCVSHEIDRVMQHTRAVHAIRTAKAVFTAADSLDKPVCGMNASKPIGLPIELVVKSCILNSTVAGQTVKVQLLLHGHPLSNTVVSFIPQGTELAEGFDPLHERKTDENGFATFTPAQGNLYLVVAHHDAEDEKSNEYDYTSYATTLTLHMAQIPR</sequence>
<dbReference type="Pfam" id="PF10670">
    <property type="entry name" value="DUF4198"/>
    <property type="match status" value="1"/>
</dbReference>
<accession>A0A5C6DC82</accession>
<evidence type="ECO:0000313" key="3">
    <source>
        <dbReference type="Proteomes" id="UP000319143"/>
    </source>
</evidence>
<keyword evidence="3" id="KW-1185">Reference proteome</keyword>
<dbReference type="RefSeq" id="WP_231615826.1">
    <property type="nucleotide sequence ID" value="NZ_SJPV01000008.1"/>
</dbReference>
<dbReference type="InterPro" id="IPR019613">
    <property type="entry name" value="DUF4198"/>
</dbReference>
<feature type="signal peptide" evidence="1">
    <location>
        <begin position="1"/>
        <end position="23"/>
    </location>
</feature>
<keyword evidence="1" id="KW-0732">Signal</keyword>
<keyword evidence="2" id="KW-0472">Membrane</keyword>
<comment type="caution">
    <text evidence="2">The sequence shown here is derived from an EMBL/GenBank/DDBJ whole genome shotgun (WGS) entry which is preliminary data.</text>
</comment>
<reference evidence="2 3" key="1">
    <citation type="submission" date="2019-02" db="EMBL/GenBank/DDBJ databases">
        <title>Deep-cultivation of Planctomycetes and their phenomic and genomic characterization uncovers novel biology.</title>
        <authorList>
            <person name="Wiegand S."/>
            <person name="Jogler M."/>
            <person name="Boedeker C."/>
            <person name="Pinto D."/>
            <person name="Vollmers J."/>
            <person name="Rivas-Marin E."/>
            <person name="Kohn T."/>
            <person name="Peeters S.H."/>
            <person name="Heuer A."/>
            <person name="Rast P."/>
            <person name="Oberbeckmann S."/>
            <person name="Bunk B."/>
            <person name="Jeske O."/>
            <person name="Meyerdierks A."/>
            <person name="Storesund J.E."/>
            <person name="Kallscheuer N."/>
            <person name="Luecker S."/>
            <person name="Lage O.M."/>
            <person name="Pohl T."/>
            <person name="Merkel B.J."/>
            <person name="Hornburger P."/>
            <person name="Mueller R.-W."/>
            <person name="Bruemmer F."/>
            <person name="Labrenz M."/>
            <person name="Spormann A.M."/>
            <person name="Op Den Camp H."/>
            <person name="Overmann J."/>
            <person name="Amann R."/>
            <person name="Jetten M.S.M."/>
            <person name="Mascher T."/>
            <person name="Medema M.H."/>
            <person name="Devos D.P."/>
            <person name="Kaster A.-K."/>
            <person name="Ovreas L."/>
            <person name="Rohde M."/>
            <person name="Galperin M.Y."/>
            <person name="Jogler C."/>
        </authorList>
    </citation>
    <scope>NUCLEOTIDE SEQUENCE [LARGE SCALE GENOMIC DNA]</scope>
    <source>
        <strain evidence="2 3">Poly41</strain>
    </source>
</reference>
<evidence type="ECO:0000313" key="2">
    <source>
        <dbReference type="EMBL" id="TWU34370.1"/>
    </source>
</evidence>
<evidence type="ECO:0000256" key="1">
    <source>
        <dbReference type="SAM" id="SignalP"/>
    </source>
</evidence>
<dbReference type="Proteomes" id="UP000319143">
    <property type="component" value="Unassembled WGS sequence"/>
</dbReference>
<dbReference type="EMBL" id="SJPV01000008">
    <property type="protein sequence ID" value="TWU34370.1"/>
    <property type="molecule type" value="Genomic_DNA"/>
</dbReference>
<dbReference type="AlphaFoldDB" id="A0A5C6DC82"/>
<feature type="chain" id="PRO_5022817863" evidence="1">
    <location>
        <begin position="24"/>
        <end position="264"/>
    </location>
</feature>
<name>A0A5C6DC82_9BACT</name>